<name>A0A8H9HCS4_KITAU</name>
<dbReference type="AlphaFoldDB" id="A0A8H9HCS4"/>
<proteinExistence type="predicted"/>
<evidence type="ECO:0000256" key="1">
    <source>
        <dbReference type="SAM" id="MobiDB-lite"/>
    </source>
</evidence>
<sequence length="91" mass="9465">MADLDTLLTHPPERAFEPVARRARELSGTAASPPSPRQRPYGAAVSGGGLSAGGGCQGAVKKRVTGVMVTSVPVRTEWFRGSLEASEARST</sequence>
<dbReference type="EMBL" id="BMUB01000001">
    <property type="protein sequence ID" value="GGU54765.1"/>
    <property type="molecule type" value="Genomic_DNA"/>
</dbReference>
<protein>
    <submittedName>
        <fullName evidence="2">Uncharacterized protein</fullName>
    </submittedName>
</protein>
<reference evidence="2" key="2">
    <citation type="submission" date="2020-09" db="EMBL/GenBank/DDBJ databases">
        <authorList>
            <person name="Sun Q."/>
            <person name="Ohkuma M."/>
        </authorList>
    </citation>
    <scope>NUCLEOTIDE SEQUENCE</scope>
    <source>
        <strain evidence="2">JCM 4434</strain>
    </source>
</reference>
<gene>
    <name evidence="2" type="ORF">GCM10010502_01130</name>
</gene>
<comment type="caution">
    <text evidence="2">The sequence shown here is derived from an EMBL/GenBank/DDBJ whole genome shotgun (WGS) entry which is preliminary data.</text>
</comment>
<organism evidence="2 3">
    <name type="scientific">Kitasatospora aureofaciens</name>
    <name type="common">Streptomyces aureofaciens</name>
    <dbReference type="NCBI Taxonomy" id="1894"/>
    <lineage>
        <taxon>Bacteria</taxon>
        <taxon>Bacillati</taxon>
        <taxon>Actinomycetota</taxon>
        <taxon>Actinomycetes</taxon>
        <taxon>Kitasatosporales</taxon>
        <taxon>Streptomycetaceae</taxon>
        <taxon>Kitasatospora</taxon>
    </lineage>
</organism>
<feature type="compositionally biased region" description="Basic and acidic residues" evidence="1">
    <location>
        <begin position="11"/>
        <end position="25"/>
    </location>
</feature>
<evidence type="ECO:0000313" key="2">
    <source>
        <dbReference type="EMBL" id="GGU54765.1"/>
    </source>
</evidence>
<evidence type="ECO:0000313" key="3">
    <source>
        <dbReference type="Proteomes" id="UP000610124"/>
    </source>
</evidence>
<reference evidence="2" key="1">
    <citation type="journal article" date="2014" name="Int. J. Syst. Evol. Microbiol.">
        <title>Complete genome sequence of Corynebacterium casei LMG S-19264T (=DSM 44701T), isolated from a smear-ripened cheese.</title>
        <authorList>
            <consortium name="US DOE Joint Genome Institute (JGI-PGF)"/>
            <person name="Walter F."/>
            <person name="Albersmeier A."/>
            <person name="Kalinowski J."/>
            <person name="Ruckert C."/>
        </authorList>
    </citation>
    <scope>NUCLEOTIDE SEQUENCE</scope>
    <source>
        <strain evidence="2">JCM 4434</strain>
    </source>
</reference>
<dbReference type="Proteomes" id="UP000610124">
    <property type="component" value="Unassembled WGS sequence"/>
</dbReference>
<accession>A0A8H9HCS4</accession>
<feature type="compositionally biased region" description="Gly residues" evidence="1">
    <location>
        <begin position="45"/>
        <end position="57"/>
    </location>
</feature>
<feature type="region of interest" description="Disordered" evidence="1">
    <location>
        <begin position="1"/>
        <end position="57"/>
    </location>
</feature>